<dbReference type="STRING" id="36087.A0A077ZKA1"/>
<evidence type="ECO:0000313" key="8">
    <source>
        <dbReference type="EMBL" id="CDW60123.1"/>
    </source>
</evidence>
<dbReference type="PROSITE" id="PS00021">
    <property type="entry name" value="KRINGLE_1"/>
    <property type="match status" value="1"/>
</dbReference>
<keyword evidence="1 3" id="KW-0420">Kringle</keyword>
<keyword evidence="2" id="KW-1015">Disulfide bond</keyword>
<protein>
    <submittedName>
        <fullName evidence="8">Kringle domain containing protein</fullName>
    </submittedName>
</protein>
<reference evidence="8" key="2">
    <citation type="submission" date="2014-03" db="EMBL/GenBank/DDBJ databases">
        <title>The whipworm genome and dual-species transcriptomics of an intimate host-pathogen interaction.</title>
        <authorList>
            <person name="Foth B.J."/>
            <person name="Tsai I.J."/>
            <person name="Reid A.J."/>
            <person name="Bancroft A.J."/>
            <person name="Nichol S."/>
            <person name="Tracey A."/>
            <person name="Holroyd N."/>
            <person name="Cotton J.A."/>
            <person name="Stanley E.J."/>
            <person name="Zarowiecki M."/>
            <person name="Liu J.Z."/>
            <person name="Huckvale T."/>
            <person name="Cooper P.J."/>
            <person name="Grencis R.K."/>
            <person name="Berriman M."/>
        </authorList>
    </citation>
    <scope>NUCLEOTIDE SEQUENCE [LARGE SCALE GENOMIC DNA]</scope>
</reference>
<evidence type="ECO:0000256" key="5">
    <source>
        <dbReference type="SAM" id="Phobius"/>
    </source>
</evidence>
<feature type="signal peptide" evidence="6">
    <location>
        <begin position="1"/>
        <end position="23"/>
    </location>
</feature>
<feature type="region of interest" description="Disordered" evidence="4">
    <location>
        <begin position="862"/>
        <end position="920"/>
    </location>
</feature>
<dbReference type="Proteomes" id="UP000030665">
    <property type="component" value="Unassembled WGS sequence"/>
</dbReference>
<comment type="caution">
    <text evidence="3">Lacks conserved residue(s) required for the propagation of feature annotation.</text>
</comment>
<evidence type="ECO:0000256" key="6">
    <source>
        <dbReference type="SAM" id="SignalP"/>
    </source>
</evidence>
<evidence type="ECO:0000259" key="7">
    <source>
        <dbReference type="PROSITE" id="PS50070"/>
    </source>
</evidence>
<dbReference type="SUPFAM" id="SSF57440">
    <property type="entry name" value="Kringle-like"/>
    <property type="match status" value="1"/>
</dbReference>
<evidence type="ECO:0000256" key="1">
    <source>
        <dbReference type="ARBA" id="ARBA00022572"/>
    </source>
</evidence>
<dbReference type="InterPro" id="IPR058845">
    <property type="entry name" value="Kringle_2"/>
</dbReference>
<dbReference type="InterPro" id="IPR018056">
    <property type="entry name" value="Kringle_CS"/>
</dbReference>
<keyword evidence="5" id="KW-0812">Transmembrane</keyword>
<feature type="transmembrane region" description="Helical" evidence="5">
    <location>
        <begin position="820"/>
        <end position="842"/>
    </location>
</feature>
<feature type="compositionally biased region" description="Basic residues" evidence="4">
    <location>
        <begin position="873"/>
        <end position="882"/>
    </location>
</feature>
<feature type="compositionally biased region" description="Basic and acidic residues" evidence="4">
    <location>
        <begin position="890"/>
        <end position="899"/>
    </location>
</feature>
<dbReference type="AlphaFoldDB" id="A0A077ZKA1"/>
<dbReference type="OrthoDB" id="5917794at2759"/>
<feature type="domain" description="Kringle" evidence="7">
    <location>
        <begin position="676"/>
        <end position="740"/>
    </location>
</feature>
<dbReference type="PROSITE" id="PS50070">
    <property type="entry name" value="KRINGLE_2"/>
    <property type="match status" value="1"/>
</dbReference>
<dbReference type="Pfam" id="PF00051">
    <property type="entry name" value="Kringle"/>
    <property type="match status" value="1"/>
</dbReference>
<name>A0A077ZKA1_TRITR</name>
<gene>
    <name evidence="8" type="ORF">TTRE_0000847601</name>
</gene>
<evidence type="ECO:0000256" key="4">
    <source>
        <dbReference type="SAM" id="MobiDB-lite"/>
    </source>
</evidence>
<dbReference type="InterPro" id="IPR013806">
    <property type="entry name" value="Kringle-like"/>
</dbReference>
<keyword evidence="5" id="KW-0472">Membrane</keyword>
<keyword evidence="9" id="KW-1185">Reference proteome</keyword>
<evidence type="ECO:0000256" key="2">
    <source>
        <dbReference type="ARBA" id="ARBA00023157"/>
    </source>
</evidence>
<evidence type="ECO:0000313" key="9">
    <source>
        <dbReference type="Proteomes" id="UP000030665"/>
    </source>
</evidence>
<accession>A0A077ZKA1</accession>
<dbReference type="InterPro" id="IPR000001">
    <property type="entry name" value="Kringle"/>
</dbReference>
<dbReference type="Pfam" id="PF25866">
    <property type="entry name" value="Kringle_2"/>
    <property type="match status" value="1"/>
</dbReference>
<proteinExistence type="predicted"/>
<reference evidence="8" key="1">
    <citation type="submission" date="2014-01" db="EMBL/GenBank/DDBJ databases">
        <authorList>
            <person name="Aslett M."/>
        </authorList>
    </citation>
    <scope>NUCLEOTIDE SEQUENCE</scope>
</reference>
<dbReference type="SMART" id="SM00130">
    <property type="entry name" value="KR"/>
    <property type="match status" value="1"/>
</dbReference>
<evidence type="ECO:0000256" key="3">
    <source>
        <dbReference type="PROSITE-ProRule" id="PRU00121"/>
    </source>
</evidence>
<dbReference type="InterPro" id="IPR038178">
    <property type="entry name" value="Kringle_sf"/>
</dbReference>
<organism evidence="8 9">
    <name type="scientific">Trichuris trichiura</name>
    <name type="common">Whipworm</name>
    <name type="synonym">Trichocephalus trichiurus</name>
    <dbReference type="NCBI Taxonomy" id="36087"/>
    <lineage>
        <taxon>Eukaryota</taxon>
        <taxon>Metazoa</taxon>
        <taxon>Ecdysozoa</taxon>
        <taxon>Nematoda</taxon>
        <taxon>Enoplea</taxon>
        <taxon>Dorylaimia</taxon>
        <taxon>Trichinellida</taxon>
        <taxon>Trichuridae</taxon>
        <taxon>Trichuris</taxon>
    </lineage>
</organism>
<keyword evidence="5" id="KW-1133">Transmembrane helix</keyword>
<dbReference type="Gene3D" id="2.40.20.10">
    <property type="entry name" value="Plasminogen Kringle 4"/>
    <property type="match status" value="1"/>
</dbReference>
<sequence length="920" mass="106960">MLQIYAAPLCVLLLSFNLNLVSSANKDDHSVKKNRLPYPYTGGRTSHEFGDCPKPLHKNYKGRSVFTGENFDSYGWRNETDAETVDTSTNEKLDLKFRQQLEPLRCLERKEGIGAEEDYVDNSCVPYVFRKYVGWFLSLRNVHKYSGDPFTKDCTENVCAVVNEQYPTCPTRGGRSTVPCVHFCEHYHWICDPNKLFLNRKHNEYKHFLVKDPTSPRGIYNKESTSTTYPWGDSPVTRMTIGSGHTRGSVYLAQCTEEQYRNQAPSFHVGCISEDAMRIFLYYDSYYPVVTYKNTTAYGHNCKNPPNLTDVCNFMPKGKEIPSCHTDGTNIEPCFPVCRKHDPQLNHIRHLGHRTRKELETIESKASQQGVPPFILFPSRRQEEGYDVYCGTKMQYAHLFKQLPGNLECFNEYPIGFGKLNTTRPYHNLLHLEGLTYVDTTDKSPCGPWWYYKNGTDLKHEPCFNTCVEVQEDPHVACRPGPILQWSDNNIFQLEPRSKTRTGRQCVEEDESRSYIGPMCYINATTREPCYYACEHRNLFCIDRDHMLNIEYNGPKNKTIHGKDCLSWTYVMSLAMNGEMNYQWKWIFQDTRASALPQLFSKPMEHNQCLNILTLIKDQASYYKFPGIDPIILKGPICFVNEQDFIVPQPCFLTCEDMSVEENNCIENATIQTAVYTGFRNRTKTGKPCKRWDERVLDYKVPWEITGPLHNYCRNYGEYEHGPWCYVFDKGVEREACFDVCPKGKTLVRHKEADHNWHYDTCTEHSDCCQDAETIIEGPKKEEKYSEILSELDKIWPDPSKEIAEIMLRQDEDEEKENKLIMYFGIYAVSHLFVCICWIWWINRGPDPEKERQNLEVEEEKERLKEVAESLAKKTKKPRRRPSGSFSDSGKSKSREWFSRLRRSRPSAPEPPQSVGQTNF</sequence>
<feature type="compositionally biased region" description="Basic and acidic residues" evidence="4">
    <location>
        <begin position="862"/>
        <end position="872"/>
    </location>
</feature>
<keyword evidence="6" id="KW-0732">Signal</keyword>
<dbReference type="EMBL" id="HG806897">
    <property type="protein sequence ID" value="CDW60123.1"/>
    <property type="molecule type" value="Genomic_DNA"/>
</dbReference>
<feature type="chain" id="PRO_5001728887" evidence="6">
    <location>
        <begin position="24"/>
        <end position="920"/>
    </location>
</feature>